<name>A0A410T5Z3_9CAUD</name>
<evidence type="ECO:0000256" key="1">
    <source>
        <dbReference type="SAM" id="Phobius"/>
    </source>
</evidence>
<keyword evidence="1" id="KW-0472">Membrane</keyword>
<proteinExistence type="predicted"/>
<evidence type="ECO:0000313" key="3">
    <source>
        <dbReference type="Proteomes" id="UP000289169"/>
    </source>
</evidence>
<keyword evidence="1" id="KW-1133">Transmembrane helix</keyword>
<evidence type="ECO:0000313" key="2">
    <source>
        <dbReference type="EMBL" id="QAU04049.1"/>
    </source>
</evidence>
<reference evidence="2 3" key="1">
    <citation type="submission" date="2018-11" db="EMBL/GenBank/DDBJ databases">
        <authorList>
            <person name="Teng T."/>
        </authorList>
    </citation>
    <scope>NUCLEOTIDE SEQUENCE [LARGE SCALE GENOMIC DNA]</scope>
</reference>
<keyword evidence="1" id="KW-0812">Transmembrane</keyword>
<protein>
    <submittedName>
        <fullName evidence="2">Uncharacterized protein</fullName>
    </submittedName>
</protein>
<feature type="transmembrane region" description="Helical" evidence="1">
    <location>
        <begin position="46"/>
        <end position="69"/>
    </location>
</feature>
<dbReference type="EMBL" id="MK240351">
    <property type="protein sequence ID" value="QAU04049.1"/>
    <property type="molecule type" value="Genomic_DNA"/>
</dbReference>
<organism evidence="2 3">
    <name type="scientific">Acinetobacter phage Henu6</name>
    <dbReference type="NCBI Taxonomy" id="2500136"/>
    <lineage>
        <taxon>Viruses</taxon>
        <taxon>Duplodnaviria</taxon>
        <taxon>Heunggongvirae</taxon>
        <taxon>Uroviricota</taxon>
        <taxon>Caudoviricetes</taxon>
        <taxon>Pantevenvirales</taxon>
        <taxon>Straboviridae</taxon>
        <taxon>Twarogvirinae</taxon>
        <taxon>Zedzedvirus</taxon>
        <taxon>Zedzedvirus zz1</taxon>
    </lineage>
</organism>
<sequence>MEMKKLIKIVKTNLKGTFSWNRYVNEGHHDHKFGPNKTDFIGQMPVIGLLFSSLVYLLIYLLIGLMTPYRLYQSYKEKK</sequence>
<gene>
    <name evidence="2" type="ORF">Henu6_gp68</name>
</gene>
<dbReference type="Proteomes" id="UP000289169">
    <property type="component" value="Segment"/>
</dbReference>
<accession>A0A410T5Z3</accession>